<sequence>MRAVPYLFLCGPSPAGPVPCRPGTARWPGLDRIHPTRRRQPAPALWSTTVAQSLPRDPDSTAQLDRSPNKDAESTWDSNLFVAVFWSMSRMVKSTVGISRRILNLIVDTHIPGIRSLCCIDLNRQKFFHPLQATSTIGGGSESVAAQISTTQTPTTYAGTPWNKEAEAAASMMEKFRLRNPTFIFKAEGAEWNIDCLPLVDRKIVCTDQSGAFLLDYDSRQVAIVPNLQKPKGMPISLFVPGAGADADQGCGRIYVMESVPKPESGCSTLPSDQFEAFFYRRPDEFWQCEFLPPPPFVRDPKYQQSHHRIESYAVVSGGSHVCISTEEAGTYCLDTASHTWSKVGEWKLPFYGKVEYVPELKLWFGLSAESKRLAAADLSTILTMDSQPQLVDEWKELDLPVQLIENQHPQLVNLGSGRFCIARFFEATAMGDGSFEQSLVVLTCVE</sequence>
<comment type="caution">
    <text evidence="2">The sequence shown here is derived from an EMBL/GenBank/DDBJ whole genome shotgun (WGS) entry which is preliminary data.</text>
</comment>
<dbReference type="Gramene" id="TVU37919">
    <property type="protein sequence ID" value="TVU37919"/>
    <property type="gene ID" value="EJB05_11263"/>
</dbReference>
<evidence type="ECO:0000256" key="1">
    <source>
        <dbReference type="SAM" id="MobiDB-lite"/>
    </source>
</evidence>
<dbReference type="PANTHER" id="PTHR33085">
    <property type="entry name" value="OS12G0113100 PROTEIN-RELATED"/>
    <property type="match status" value="1"/>
</dbReference>
<reference evidence="2 3" key="1">
    <citation type="journal article" date="2019" name="Sci. Rep.">
        <title>A high-quality genome of Eragrostis curvula grass provides insights into Poaceae evolution and supports new strategies to enhance forage quality.</title>
        <authorList>
            <person name="Carballo J."/>
            <person name="Santos B.A.C.M."/>
            <person name="Zappacosta D."/>
            <person name="Garbus I."/>
            <person name="Selva J.P."/>
            <person name="Gallo C.A."/>
            <person name="Diaz A."/>
            <person name="Albertini E."/>
            <person name="Caccamo M."/>
            <person name="Echenique V."/>
        </authorList>
    </citation>
    <scope>NUCLEOTIDE SEQUENCE [LARGE SCALE GENOMIC DNA]</scope>
    <source>
        <strain evidence="3">cv. Victoria</strain>
        <tissue evidence="2">Leaf</tissue>
    </source>
</reference>
<evidence type="ECO:0000313" key="2">
    <source>
        <dbReference type="EMBL" id="TVU37919.1"/>
    </source>
</evidence>
<dbReference type="Pfam" id="PF07893">
    <property type="entry name" value="DUF1668"/>
    <property type="match status" value="1"/>
</dbReference>
<dbReference type="OrthoDB" id="646432at2759"/>
<dbReference type="PANTHER" id="PTHR33085:SF145">
    <property type="entry name" value="OS05G0302200 PROTEIN"/>
    <property type="match status" value="1"/>
</dbReference>
<proteinExistence type="predicted"/>
<organism evidence="2 3">
    <name type="scientific">Eragrostis curvula</name>
    <name type="common">weeping love grass</name>
    <dbReference type="NCBI Taxonomy" id="38414"/>
    <lineage>
        <taxon>Eukaryota</taxon>
        <taxon>Viridiplantae</taxon>
        <taxon>Streptophyta</taxon>
        <taxon>Embryophyta</taxon>
        <taxon>Tracheophyta</taxon>
        <taxon>Spermatophyta</taxon>
        <taxon>Magnoliopsida</taxon>
        <taxon>Liliopsida</taxon>
        <taxon>Poales</taxon>
        <taxon>Poaceae</taxon>
        <taxon>PACMAD clade</taxon>
        <taxon>Chloridoideae</taxon>
        <taxon>Eragrostideae</taxon>
        <taxon>Eragrostidinae</taxon>
        <taxon>Eragrostis</taxon>
    </lineage>
</organism>
<protein>
    <submittedName>
        <fullName evidence="2">Uncharacterized protein</fullName>
    </submittedName>
</protein>
<feature type="non-terminal residue" evidence="2">
    <location>
        <position position="447"/>
    </location>
</feature>
<evidence type="ECO:0000313" key="3">
    <source>
        <dbReference type="Proteomes" id="UP000324897"/>
    </source>
</evidence>
<keyword evidence="3" id="KW-1185">Reference proteome</keyword>
<dbReference type="AlphaFoldDB" id="A0A5J9VNU8"/>
<dbReference type="EMBL" id="RWGY01000007">
    <property type="protein sequence ID" value="TVU37919.1"/>
    <property type="molecule type" value="Genomic_DNA"/>
</dbReference>
<dbReference type="InterPro" id="IPR012871">
    <property type="entry name" value="DUF1668_ORYSA"/>
</dbReference>
<gene>
    <name evidence="2" type="ORF">EJB05_11263</name>
</gene>
<name>A0A5J9VNU8_9POAL</name>
<feature type="region of interest" description="Disordered" evidence="1">
    <location>
        <begin position="29"/>
        <end position="73"/>
    </location>
</feature>
<dbReference type="Proteomes" id="UP000324897">
    <property type="component" value="Chromosome 4"/>
</dbReference>
<accession>A0A5J9VNU8</accession>